<evidence type="ECO:0000313" key="3">
    <source>
        <dbReference type="EMBL" id="OPJ55870.1"/>
    </source>
</evidence>
<dbReference type="InterPro" id="IPR051463">
    <property type="entry name" value="Peptidase_U62_metallo"/>
</dbReference>
<keyword evidence="4" id="KW-1185">Reference proteome</keyword>
<dbReference type="STRING" id="29349.CLOTH_10480"/>
<evidence type="ECO:0000313" key="4">
    <source>
        <dbReference type="Proteomes" id="UP000190140"/>
    </source>
</evidence>
<dbReference type="Pfam" id="PF19289">
    <property type="entry name" value="PmbA_TldD_3rd"/>
    <property type="match status" value="1"/>
</dbReference>
<proteinExistence type="inferred from homology"/>
<dbReference type="PANTHER" id="PTHR30624">
    <property type="entry name" value="UNCHARACTERIZED PROTEIN TLDD AND PMBA"/>
    <property type="match status" value="1"/>
</dbReference>
<gene>
    <name evidence="3" type="primary">tldD</name>
    <name evidence="3" type="ORF">CLOTH_10480</name>
</gene>
<evidence type="ECO:0000259" key="2">
    <source>
        <dbReference type="Pfam" id="PF19289"/>
    </source>
</evidence>
<dbReference type="GO" id="GO:0005829">
    <property type="term" value="C:cytosol"/>
    <property type="evidence" value="ECO:0007669"/>
    <property type="project" value="TreeGrafter"/>
</dbReference>
<dbReference type="EC" id="3.4.-.-" evidence="3"/>
<dbReference type="EMBL" id="MZGW01000003">
    <property type="protein sequence ID" value="OPJ55870.1"/>
    <property type="molecule type" value="Genomic_DNA"/>
</dbReference>
<sequence length="418" mass="48545">MIYNYKTFMGLNTIRNTFLLNNENDNCLHYVTENYGMQLYMENNNTIFQCTKDNIKKYLRKYTNINHKDICAINKFLTSSCNDKKISEQKLISISKTIKEKIEKTINVKFDIQLSLEEVEIKKFIYNSLRQHNVKDNYCIVTYSISKCNRMLISDFMVFNSVNDIDIDKISNIIMNEITWSLSKKIQLNSTKNFDIILKNTAAGMFFHECIGHFLEADHYYNSPIRLLKDNKFCSRNITIIENLEYNYDVDDYGSNVCNSIQLIKDGYINNVLSNEVYSNLLGIKNTGNGITENTYMYPFIRMRNMKLLEKPNNIEELISNTDKGILIEKISMGEVNVYTGDFSILVTKSYIINNGVIKEELDEFVLNYNIRQLIEADMEVCNDIESCMSLCGKFGVVVKVNYCTPSVCIKWPKKVGV</sequence>
<dbReference type="InterPro" id="IPR045569">
    <property type="entry name" value="Metalloprtase-TldD/E_C"/>
</dbReference>
<reference evidence="3 4" key="1">
    <citation type="submission" date="2017-03" db="EMBL/GenBank/DDBJ databases">
        <title>Genome sequence of Clostridium thermoalcaliphilum DSM 7309.</title>
        <authorList>
            <person name="Poehlein A."/>
            <person name="Daniel R."/>
        </authorList>
    </citation>
    <scope>NUCLEOTIDE SEQUENCE [LARGE SCALE GENOMIC DNA]</scope>
    <source>
        <strain evidence="3 4">DSM 7309</strain>
    </source>
</reference>
<dbReference type="OrthoDB" id="9803213at2"/>
<name>A0A1V4I7M4_9FIRM</name>
<dbReference type="GO" id="GO:0006508">
    <property type="term" value="P:proteolysis"/>
    <property type="evidence" value="ECO:0007669"/>
    <property type="project" value="UniProtKB-KW"/>
</dbReference>
<feature type="domain" description="Metalloprotease TldD/E C-terminal" evidence="2">
    <location>
        <begin position="192"/>
        <end position="411"/>
    </location>
</feature>
<dbReference type="GO" id="GO:0008237">
    <property type="term" value="F:metallopeptidase activity"/>
    <property type="evidence" value="ECO:0007669"/>
    <property type="project" value="UniProtKB-KW"/>
</dbReference>
<keyword evidence="3" id="KW-0378">Hydrolase</keyword>
<dbReference type="Proteomes" id="UP000190140">
    <property type="component" value="Unassembled WGS sequence"/>
</dbReference>
<dbReference type="AlphaFoldDB" id="A0A1V4I7M4"/>
<keyword evidence="3" id="KW-0482">Metalloprotease</keyword>
<evidence type="ECO:0000256" key="1">
    <source>
        <dbReference type="ARBA" id="ARBA00005836"/>
    </source>
</evidence>
<accession>A0A1V4I7M4</accession>
<protein>
    <submittedName>
        <fullName evidence="3">Metalloprotease TldD</fullName>
        <ecNumber evidence="3">3.4.-.-</ecNumber>
    </submittedName>
</protein>
<comment type="caution">
    <text evidence="3">The sequence shown here is derived from an EMBL/GenBank/DDBJ whole genome shotgun (WGS) entry which is preliminary data.</text>
</comment>
<dbReference type="RefSeq" id="WP_074366698.1">
    <property type="nucleotide sequence ID" value="NZ_MZGW01000003.1"/>
</dbReference>
<keyword evidence="3" id="KW-0645">Protease</keyword>
<dbReference type="InterPro" id="IPR036059">
    <property type="entry name" value="TldD/PmbA_sf"/>
</dbReference>
<dbReference type="PANTHER" id="PTHR30624:SF4">
    <property type="entry name" value="METALLOPROTEASE TLDD"/>
    <property type="match status" value="1"/>
</dbReference>
<organism evidence="3 4">
    <name type="scientific">Alkalithermobacter paradoxus</name>
    <dbReference type="NCBI Taxonomy" id="29349"/>
    <lineage>
        <taxon>Bacteria</taxon>
        <taxon>Bacillati</taxon>
        <taxon>Bacillota</taxon>
        <taxon>Clostridia</taxon>
        <taxon>Peptostreptococcales</taxon>
        <taxon>Tepidibacteraceae</taxon>
        <taxon>Alkalithermobacter</taxon>
    </lineage>
</organism>
<dbReference type="SUPFAM" id="SSF111283">
    <property type="entry name" value="Putative modulator of DNA gyrase, PmbA/TldD"/>
    <property type="match status" value="1"/>
</dbReference>
<comment type="similarity">
    <text evidence="1">Belongs to the peptidase U62 family.</text>
</comment>